<evidence type="ECO:0000256" key="9">
    <source>
        <dbReference type="ARBA" id="ARBA00022989"/>
    </source>
</evidence>
<dbReference type="EMBL" id="POSK01000008">
    <property type="protein sequence ID" value="PNI04413.1"/>
    <property type="molecule type" value="Genomic_DNA"/>
</dbReference>
<feature type="repeat" description="TPR" evidence="12">
    <location>
        <begin position="327"/>
        <end position="360"/>
    </location>
</feature>
<dbReference type="Gene3D" id="1.25.40.10">
    <property type="entry name" value="Tetratricopeptide repeat domain"/>
    <property type="match status" value="2"/>
</dbReference>
<dbReference type="InterPro" id="IPR011990">
    <property type="entry name" value="TPR-like_helical_dom_sf"/>
</dbReference>
<evidence type="ECO:0000313" key="15">
    <source>
        <dbReference type="EMBL" id="PNI04413.1"/>
    </source>
</evidence>
<dbReference type="OrthoDB" id="7067577at2"/>
<evidence type="ECO:0000256" key="11">
    <source>
        <dbReference type="ARBA" id="ARBA00023244"/>
    </source>
</evidence>
<dbReference type="Proteomes" id="UP000236449">
    <property type="component" value="Unassembled WGS sequence"/>
</dbReference>
<dbReference type="GO" id="GO:0005886">
    <property type="term" value="C:plasma membrane"/>
    <property type="evidence" value="ECO:0007669"/>
    <property type="project" value="UniProtKB-SubCell"/>
</dbReference>
<dbReference type="GO" id="GO:0042168">
    <property type="term" value="P:heme metabolic process"/>
    <property type="evidence" value="ECO:0007669"/>
    <property type="project" value="InterPro"/>
</dbReference>
<organism evidence="15 16">
    <name type="scientific">Vibrio diazotrophicus</name>
    <dbReference type="NCBI Taxonomy" id="685"/>
    <lineage>
        <taxon>Bacteria</taxon>
        <taxon>Pseudomonadati</taxon>
        <taxon>Pseudomonadota</taxon>
        <taxon>Gammaproteobacteria</taxon>
        <taxon>Vibrionales</taxon>
        <taxon>Vibrionaceae</taxon>
        <taxon>Vibrio</taxon>
    </lineage>
</organism>
<keyword evidence="6 13" id="KW-0812">Transmembrane</keyword>
<accession>A0A2J8I1P0</accession>
<comment type="pathway">
    <text evidence="3">Porphyrin-containing compound metabolism; protoheme biosynthesis.</text>
</comment>
<comment type="function">
    <text evidence="1">Involved in a late step of protoheme IX synthesis.</text>
</comment>
<dbReference type="AlphaFoldDB" id="A0A2J8I1P0"/>
<dbReference type="Pfam" id="PF07719">
    <property type="entry name" value="TPR_2"/>
    <property type="match status" value="1"/>
</dbReference>
<dbReference type="SUPFAM" id="SSF48452">
    <property type="entry name" value="TPR-like"/>
    <property type="match status" value="2"/>
</dbReference>
<evidence type="ECO:0000259" key="14">
    <source>
        <dbReference type="Pfam" id="PF07219"/>
    </source>
</evidence>
<feature type="domain" description="HemY N-terminal" evidence="14">
    <location>
        <begin position="26"/>
        <end position="132"/>
    </location>
</feature>
<dbReference type="RefSeq" id="WP_102966473.1">
    <property type="nucleotide sequence ID" value="NZ_POSK01000008.1"/>
</dbReference>
<keyword evidence="5" id="KW-0997">Cell inner membrane</keyword>
<protein>
    <submittedName>
        <fullName evidence="15">Heme biosynthesis protein HemY</fullName>
    </submittedName>
</protein>
<dbReference type="PROSITE" id="PS50005">
    <property type="entry name" value="TPR"/>
    <property type="match status" value="1"/>
</dbReference>
<dbReference type="UniPathway" id="UPA00252"/>
<keyword evidence="10 13" id="KW-0472">Membrane</keyword>
<evidence type="ECO:0000256" key="13">
    <source>
        <dbReference type="SAM" id="Phobius"/>
    </source>
</evidence>
<comment type="caution">
    <text evidence="15">The sequence shown here is derived from an EMBL/GenBank/DDBJ whole genome shotgun (WGS) entry which is preliminary data.</text>
</comment>
<dbReference type="InterPro" id="IPR013105">
    <property type="entry name" value="TPR_2"/>
</dbReference>
<dbReference type="GO" id="GO:0006779">
    <property type="term" value="P:porphyrin-containing compound biosynthetic process"/>
    <property type="evidence" value="ECO:0007669"/>
    <property type="project" value="UniProtKB-KW"/>
</dbReference>
<reference evidence="15 16" key="1">
    <citation type="submission" date="2018-01" db="EMBL/GenBank/DDBJ databases">
        <title>Draft genome sequences of six Vibrio diazotrophicus strains isolated from deep-sea sediments of the Baltic Sea.</title>
        <authorList>
            <person name="Castillo D."/>
            <person name="Vandieken V."/>
            <person name="Chiang O."/>
            <person name="Middelboe M."/>
        </authorList>
    </citation>
    <scope>NUCLEOTIDE SEQUENCE [LARGE SCALE GENOMIC DNA]</scope>
    <source>
        <strain evidence="15 16">60.27F</strain>
    </source>
</reference>
<proteinExistence type="predicted"/>
<dbReference type="InterPro" id="IPR019734">
    <property type="entry name" value="TPR_rpt"/>
</dbReference>
<evidence type="ECO:0000256" key="3">
    <source>
        <dbReference type="ARBA" id="ARBA00004744"/>
    </source>
</evidence>
<dbReference type="Pfam" id="PF07219">
    <property type="entry name" value="HemY_N"/>
    <property type="match status" value="1"/>
</dbReference>
<dbReference type="InterPro" id="IPR005254">
    <property type="entry name" value="Heme_biosyn_assoc_TPR_pro"/>
</dbReference>
<comment type="subcellular location">
    <subcellularLocation>
        <location evidence="2">Cell inner membrane</location>
        <topology evidence="2">Multi-pass membrane protein</topology>
    </subcellularLocation>
</comment>
<keyword evidence="11" id="KW-0627">Porphyrin biosynthesis</keyword>
<evidence type="ECO:0000256" key="10">
    <source>
        <dbReference type="ARBA" id="ARBA00023136"/>
    </source>
</evidence>
<evidence type="ECO:0000256" key="7">
    <source>
        <dbReference type="ARBA" id="ARBA00022737"/>
    </source>
</evidence>
<gene>
    <name evidence="15" type="ORF">C1N32_13360</name>
</gene>
<evidence type="ECO:0000256" key="8">
    <source>
        <dbReference type="ARBA" id="ARBA00022803"/>
    </source>
</evidence>
<evidence type="ECO:0000256" key="4">
    <source>
        <dbReference type="ARBA" id="ARBA00022475"/>
    </source>
</evidence>
<keyword evidence="9 13" id="KW-1133">Transmembrane helix</keyword>
<evidence type="ECO:0000256" key="1">
    <source>
        <dbReference type="ARBA" id="ARBA00002962"/>
    </source>
</evidence>
<name>A0A2J8I1P0_VIBDI</name>
<evidence type="ECO:0000256" key="6">
    <source>
        <dbReference type="ARBA" id="ARBA00022692"/>
    </source>
</evidence>
<dbReference type="SMART" id="SM00028">
    <property type="entry name" value="TPR"/>
    <property type="match status" value="2"/>
</dbReference>
<keyword evidence="8 12" id="KW-0802">TPR repeat</keyword>
<sequence length="393" mass="44548">MIRLIFLFVVLGAGLFVGTQYAGQQGYVLISIANKTIEMSVTTLVVFVIGALAALFALEFIVKKFFYMSFTTWNWFSIRKQRRSRRYTNQGIIKLLEGDWKQAEKKVTRWASHHDMPLLCYLVASEAANGMGDREKRDRYLEMAAKQENATLAVELTRAKQQISDGDYDKATQTLTTLQHQHPNNTIILNLLKQAYLQQKEWAPLLELLPKLVKAKRLTEQEAEKLTLTAQCGALESIASQKGTEGLLAHWNGLTRKLKAEPALVNALIQQLIKRKADNEAFTLIKENLKKQATPELYALIPELNISDRYPAIVMLKDAVKKNDSNAEAHSALGQLYFREQEWKLAQEHLEKALSLRSSVSDYAYLADALQQQNMTHAAHDVTRKALSLLETN</sequence>
<feature type="transmembrane region" description="Helical" evidence="13">
    <location>
        <begin position="41"/>
        <end position="62"/>
    </location>
</feature>
<evidence type="ECO:0000256" key="2">
    <source>
        <dbReference type="ARBA" id="ARBA00004429"/>
    </source>
</evidence>
<dbReference type="InterPro" id="IPR010817">
    <property type="entry name" value="HemY_N"/>
</dbReference>
<dbReference type="NCBIfam" id="TIGR00540">
    <property type="entry name" value="TPR_hemY_coli"/>
    <property type="match status" value="1"/>
</dbReference>
<evidence type="ECO:0000256" key="5">
    <source>
        <dbReference type="ARBA" id="ARBA00022519"/>
    </source>
</evidence>
<evidence type="ECO:0000313" key="16">
    <source>
        <dbReference type="Proteomes" id="UP000236449"/>
    </source>
</evidence>
<evidence type="ECO:0000256" key="12">
    <source>
        <dbReference type="PROSITE-ProRule" id="PRU00339"/>
    </source>
</evidence>
<keyword evidence="7" id="KW-0677">Repeat</keyword>
<keyword evidence="4" id="KW-1003">Cell membrane</keyword>